<dbReference type="GO" id="GO:0008081">
    <property type="term" value="F:phosphoric diester hydrolase activity"/>
    <property type="evidence" value="ECO:0007669"/>
    <property type="project" value="InterPro"/>
</dbReference>
<reference evidence="1" key="2">
    <citation type="submission" date="2021-10" db="EMBL/GenBank/DDBJ databases">
        <title>Phylogenomics reveals ancestral predisposition of the termite-cultivated fungus Termitomyces towards a domesticated lifestyle.</title>
        <authorList>
            <person name="Auxier B."/>
            <person name="Grum-Grzhimaylo A."/>
            <person name="Cardenas M.E."/>
            <person name="Lodge J.D."/>
            <person name="Laessoe T."/>
            <person name="Pedersen O."/>
            <person name="Smith M.E."/>
            <person name="Kuyper T.W."/>
            <person name="Franco-Molano E.A."/>
            <person name="Baroni T.J."/>
            <person name="Aanen D.K."/>
        </authorList>
    </citation>
    <scope>NUCLEOTIDE SEQUENCE</scope>
    <source>
        <strain evidence="1">D49</strain>
    </source>
</reference>
<name>A0A9P7FRD3_9AGAR</name>
<dbReference type="AlphaFoldDB" id="A0A9P7FRD3"/>
<comment type="caution">
    <text evidence="1">The sequence shown here is derived from an EMBL/GenBank/DDBJ whole genome shotgun (WGS) entry which is preliminary data.</text>
</comment>
<dbReference type="Pfam" id="PF26146">
    <property type="entry name" value="PI-PLC_X"/>
    <property type="match status" value="1"/>
</dbReference>
<dbReference type="SUPFAM" id="SSF51695">
    <property type="entry name" value="PLC-like phosphodiesterases"/>
    <property type="match status" value="1"/>
</dbReference>
<evidence type="ECO:0000313" key="2">
    <source>
        <dbReference type="Proteomes" id="UP000717328"/>
    </source>
</evidence>
<sequence length="222" mass="24328">MSRKLTLCKLLLDGGKVVDYLKNVKKFLDSNPNEVLTLLFTNPEGLSVKSIWKPVFDAAGITPHVYIPPVIPMPYDQWPTLGEMITTGKRVVVFLDSSTDTSLVEFILPEFAMVKLIWETPFTVTNASFPCSIDRIHGPLAVDEHMYMINHSLNKNILDSGLIISDPLDAPITNSLASIVDHSNRCSLLGAGRAPTFVLLDYVDIGQGFAAADELNGLSVTP</sequence>
<protein>
    <submittedName>
        <fullName evidence="1">Uncharacterized protein</fullName>
    </submittedName>
</protein>
<dbReference type="Gene3D" id="3.20.20.190">
    <property type="entry name" value="Phosphatidylinositol (PI) phosphodiesterase"/>
    <property type="match status" value="1"/>
</dbReference>
<dbReference type="GO" id="GO:0006629">
    <property type="term" value="P:lipid metabolic process"/>
    <property type="evidence" value="ECO:0007669"/>
    <property type="project" value="InterPro"/>
</dbReference>
<dbReference type="OrthoDB" id="7984201at2759"/>
<keyword evidence="2" id="KW-1185">Reference proteome</keyword>
<dbReference type="InterPro" id="IPR051057">
    <property type="entry name" value="PI-PLC_domain"/>
</dbReference>
<dbReference type="Proteomes" id="UP000717328">
    <property type="component" value="Unassembled WGS sequence"/>
</dbReference>
<organism evidence="1 2">
    <name type="scientific">Sphagnurus paluster</name>
    <dbReference type="NCBI Taxonomy" id="117069"/>
    <lineage>
        <taxon>Eukaryota</taxon>
        <taxon>Fungi</taxon>
        <taxon>Dikarya</taxon>
        <taxon>Basidiomycota</taxon>
        <taxon>Agaricomycotina</taxon>
        <taxon>Agaricomycetes</taxon>
        <taxon>Agaricomycetidae</taxon>
        <taxon>Agaricales</taxon>
        <taxon>Tricholomatineae</taxon>
        <taxon>Lyophyllaceae</taxon>
        <taxon>Sphagnurus</taxon>
    </lineage>
</organism>
<dbReference type="PANTHER" id="PTHR13593">
    <property type="match status" value="1"/>
</dbReference>
<accession>A0A9P7FRD3</accession>
<evidence type="ECO:0000313" key="1">
    <source>
        <dbReference type="EMBL" id="KAG5635855.1"/>
    </source>
</evidence>
<dbReference type="PANTHER" id="PTHR13593:SF146">
    <property type="entry name" value="PLC-LIKE PHOSPHODIESTERASE"/>
    <property type="match status" value="1"/>
</dbReference>
<reference evidence="1" key="1">
    <citation type="submission" date="2021-02" db="EMBL/GenBank/DDBJ databases">
        <authorList>
            <person name="Nieuwenhuis M."/>
            <person name="Van De Peppel L.J.J."/>
        </authorList>
    </citation>
    <scope>NUCLEOTIDE SEQUENCE</scope>
    <source>
        <strain evidence="1">D49</strain>
    </source>
</reference>
<proteinExistence type="predicted"/>
<dbReference type="InterPro" id="IPR017946">
    <property type="entry name" value="PLC-like_Pdiesterase_TIM-brl"/>
</dbReference>
<gene>
    <name evidence="1" type="ORF">H0H81_009863</name>
</gene>
<dbReference type="EMBL" id="JABCKI010006012">
    <property type="protein sequence ID" value="KAG5635855.1"/>
    <property type="molecule type" value="Genomic_DNA"/>
</dbReference>